<dbReference type="AlphaFoldDB" id="A0A250IK29"/>
<keyword evidence="1" id="KW-0862">Zinc</keyword>
<reference evidence="2 3" key="1">
    <citation type="submission" date="2017-06" db="EMBL/GenBank/DDBJ databases">
        <authorList>
            <person name="Kim H.J."/>
            <person name="Triplett B.A."/>
        </authorList>
    </citation>
    <scope>NUCLEOTIDE SEQUENCE [LARGE SCALE GENOMIC DNA]</scope>
    <source>
        <strain evidence="2 3">DSM 14713</strain>
    </source>
</reference>
<dbReference type="InterPro" id="IPR033889">
    <property type="entry name" value="LanC"/>
</dbReference>
<sequence>MKNNWTTLLEGSLRERALGAVNDIAQALRDSQALDGPTLSGGLAGRALFFAEVERGQPQLGHGGHAERLIHQAALALEEQPLLPWLHAGFAGIAWSIERLNTLGVHSLEDMDEIDEVLLGISSRQPWNGEYDLIRGLVGLGVYALERLPRPMAVQCLEAIVRRLEERSTLAGPGLSWWTPPHHLPAHQRALYTEGYFNLGAAHGVPAVVALLALIARAGVAEQKARELALGGARWMLANVLPNSPGARFPSCVAPGVELKPCRSAWCYGDPGVVLCLAVTAQALGDKELEKAALDLAREAAVRPVELAGVRDAGICHGSAGLGHIYNRLYQVSGDETFKDTATGWFTRTLEMRRPGEGVAGFLFWSSPTGQDKDLGWFADKSLLNGVTGTGLALLAAAQPLSPSWDGMLMASIPA</sequence>
<protein>
    <submittedName>
        <fullName evidence="2">Lanthionine biosynthesis cyclase LanC</fullName>
    </submittedName>
</protein>
<gene>
    <name evidence="2" type="ORF">MEBOL_005035</name>
</gene>
<dbReference type="PRINTS" id="PR01950">
    <property type="entry name" value="LANCSUPER"/>
</dbReference>
<dbReference type="Gene3D" id="1.50.10.20">
    <property type="match status" value="1"/>
</dbReference>
<dbReference type="OrthoDB" id="1882482at2"/>
<dbReference type="Proteomes" id="UP000217289">
    <property type="component" value="Chromosome"/>
</dbReference>
<name>A0A250IK29_9BACT</name>
<dbReference type="SUPFAM" id="SSF158745">
    <property type="entry name" value="LanC-like"/>
    <property type="match status" value="1"/>
</dbReference>
<accession>A0A250IK29</accession>
<dbReference type="Pfam" id="PF05147">
    <property type="entry name" value="LANC_like"/>
    <property type="match status" value="1"/>
</dbReference>
<organism evidence="2 3">
    <name type="scientific">Melittangium boletus DSM 14713</name>
    <dbReference type="NCBI Taxonomy" id="1294270"/>
    <lineage>
        <taxon>Bacteria</taxon>
        <taxon>Pseudomonadati</taxon>
        <taxon>Myxococcota</taxon>
        <taxon>Myxococcia</taxon>
        <taxon>Myxococcales</taxon>
        <taxon>Cystobacterineae</taxon>
        <taxon>Archangiaceae</taxon>
        <taxon>Melittangium</taxon>
    </lineage>
</organism>
<feature type="binding site" evidence="1">
    <location>
        <position position="267"/>
    </location>
    <ligand>
        <name>Zn(2+)</name>
        <dbReference type="ChEBI" id="CHEBI:29105"/>
    </ligand>
</feature>
<evidence type="ECO:0000256" key="1">
    <source>
        <dbReference type="PIRSR" id="PIRSR607822-1"/>
    </source>
</evidence>
<dbReference type="PRINTS" id="PR01955">
    <property type="entry name" value="LANCFRANKIA"/>
</dbReference>
<dbReference type="GO" id="GO:0031179">
    <property type="term" value="P:peptide modification"/>
    <property type="evidence" value="ECO:0007669"/>
    <property type="project" value="InterPro"/>
</dbReference>
<dbReference type="CDD" id="cd04793">
    <property type="entry name" value="LanC"/>
    <property type="match status" value="1"/>
</dbReference>
<evidence type="ECO:0000313" key="2">
    <source>
        <dbReference type="EMBL" id="ATB31572.1"/>
    </source>
</evidence>
<dbReference type="RefSeq" id="WP_095979883.1">
    <property type="nucleotide sequence ID" value="NZ_CP022163.1"/>
</dbReference>
<proteinExistence type="predicted"/>
<dbReference type="InterPro" id="IPR007822">
    <property type="entry name" value="LANC-like"/>
</dbReference>
<dbReference type="KEGG" id="mbd:MEBOL_005035"/>
<feature type="binding site" evidence="1">
    <location>
        <position position="316"/>
    </location>
    <ligand>
        <name>Zn(2+)</name>
        <dbReference type="ChEBI" id="CHEBI:29105"/>
    </ligand>
</feature>
<evidence type="ECO:0000313" key="3">
    <source>
        <dbReference type="Proteomes" id="UP000217289"/>
    </source>
</evidence>
<feature type="binding site" evidence="1">
    <location>
        <position position="317"/>
    </location>
    <ligand>
        <name>Zn(2+)</name>
        <dbReference type="ChEBI" id="CHEBI:29105"/>
    </ligand>
</feature>
<dbReference type="SMART" id="SM01260">
    <property type="entry name" value="LANC_like"/>
    <property type="match status" value="1"/>
</dbReference>
<keyword evidence="1" id="KW-0479">Metal-binding</keyword>
<dbReference type="GO" id="GO:0046872">
    <property type="term" value="F:metal ion binding"/>
    <property type="evidence" value="ECO:0007669"/>
    <property type="project" value="UniProtKB-KW"/>
</dbReference>
<dbReference type="EMBL" id="CP022163">
    <property type="protein sequence ID" value="ATB31572.1"/>
    <property type="molecule type" value="Genomic_DNA"/>
</dbReference>
<keyword evidence="3" id="KW-1185">Reference proteome</keyword>